<organism evidence="3 4">
    <name type="scientific">Halosolutus amylolyticus</name>
    <dbReference type="NCBI Taxonomy" id="2932267"/>
    <lineage>
        <taxon>Archaea</taxon>
        <taxon>Methanobacteriati</taxon>
        <taxon>Methanobacteriota</taxon>
        <taxon>Stenosarchaea group</taxon>
        <taxon>Halobacteria</taxon>
        <taxon>Halobacteriales</taxon>
        <taxon>Natrialbaceae</taxon>
        <taxon>Halosolutus</taxon>
    </lineage>
</organism>
<dbReference type="AlphaFoldDB" id="A0ABD5PS22"/>
<keyword evidence="2" id="KW-0472">Membrane</keyword>
<keyword evidence="4" id="KW-1185">Reference proteome</keyword>
<dbReference type="SUPFAM" id="SSF63829">
    <property type="entry name" value="Calcium-dependent phosphotriesterase"/>
    <property type="match status" value="1"/>
</dbReference>
<dbReference type="InterPro" id="IPR015943">
    <property type="entry name" value="WD40/YVTN_repeat-like_dom_sf"/>
</dbReference>
<sequence length="456" mass="46672">MATRSETDGFAAFFRQYTKTWMHAVATAGLTAFGTLTIVHRGFVVLAIASYVVPPIVLYLSRTRGPGASTTAGDDDSRSPTEAALADQSGSSADRGTAIDRSEPAAATSPEAHSPDGREPQSTTVGEATDRESGIDRQEPETDDPAPEIDRKAPVTGEQEAGTGTEPHWATVDVPTGATLADAAVADGGAVAVGEGGTVLVTTGDDWELALEDGPGAQGRDLRAVDATPGADVAWIAGDGGAVGRLELGSGRHADYSAPADLTDNLTGLAVAGATDDETILLTNGSGEVIRGRYRDGELAWDDPVTPGSGSSLSGIALVDDAIGYCCDTNDGVFRTDDGGRTFDAIGIDGADGTLTDLAAGSGNDLHVATDAGVVHRYDGSTWTPDRVTDGALTAIARHDDRLVATDGSRAVHDRPDPTADWERVLTGASGSLHGVTIGPDRSIAVGADGTVVERR</sequence>
<evidence type="ECO:0000256" key="1">
    <source>
        <dbReference type="SAM" id="MobiDB-lite"/>
    </source>
</evidence>
<gene>
    <name evidence="3" type="ORF">ACFO5R_15790</name>
</gene>
<evidence type="ECO:0000313" key="3">
    <source>
        <dbReference type="EMBL" id="MFC4543392.1"/>
    </source>
</evidence>
<dbReference type="Gene3D" id="2.130.10.10">
    <property type="entry name" value="YVTN repeat-like/Quinoprotein amine dehydrogenase"/>
    <property type="match status" value="1"/>
</dbReference>
<comment type="caution">
    <text evidence="3">The sequence shown here is derived from an EMBL/GenBank/DDBJ whole genome shotgun (WGS) entry which is preliminary data.</text>
</comment>
<feature type="compositionally biased region" description="Basic and acidic residues" evidence="1">
    <location>
        <begin position="128"/>
        <end position="140"/>
    </location>
</feature>
<keyword evidence="2" id="KW-0812">Transmembrane</keyword>
<dbReference type="Proteomes" id="UP001595898">
    <property type="component" value="Unassembled WGS sequence"/>
</dbReference>
<evidence type="ECO:0000256" key="2">
    <source>
        <dbReference type="SAM" id="Phobius"/>
    </source>
</evidence>
<name>A0ABD5PS22_9EURY</name>
<evidence type="ECO:0000313" key="4">
    <source>
        <dbReference type="Proteomes" id="UP001595898"/>
    </source>
</evidence>
<proteinExistence type="predicted"/>
<keyword evidence="2" id="KW-1133">Transmembrane helix</keyword>
<feature type="transmembrane region" description="Helical" evidence="2">
    <location>
        <begin position="20"/>
        <end position="38"/>
    </location>
</feature>
<feature type="region of interest" description="Disordered" evidence="1">
    <location>
        <begin position="64"/>
        <end position="171"/>
    </location>
</feature>
<accession>A0ABD5PS22</accession>
<reference evidence="3 4" key="1">
    <citation type="journal article" date="2019" name="Int. J. Syst. Evol. Microbiol.">
        <title>The Global Catalogue of Microorganisms (GCM) 10K type strain sequencing project: providing services to taxonomists for standard genome sequencing and annotation.</title>
        <authorList>
            <consortium name="The Broad Institute Genomics Platform"/>
            <consortium name="The Broad Institute Genome Sequencing Center for Infectious Disease"/>
            <person name="Wu L."/>
            <person name="Ma J."/>
        </authorList>
    </citation>
    <scope>NUCLEOTIDE SEQUENCE [LARGE SCALE GENOMIC DNA]</scope>
    <source>
        <strain evidence="3 4">WLHS5</strain>
    </source>
</reference>
<dbReference type="EMBL" id="JBHSFA010000007">
    <property type="protein sequence ID" value="MFC4543392.1"/>
    <property type="molecule type" value="Genomic_DNA"/>
</dbReference>
<protein>
    <submittedName>
        <fullName evidence="3">WD40/YVTN/BNR-like repeat-containing protein</fullName>
    </submittedName>
</protein>
<dbReference type="RefSeq" id="WP_250139932.1">
    <property type="nucleotide sequence ID" value="NZ_JALIQP010000002.1"/>
</dbReference>